<evidence type="ECO:0000313" key="1">
    <source>
        <dbReference type="EMBL" id="MBB3981984.1"/>
    </source>
</evidence>
<name>A0A7W6DG59_9SPHN</name>
<dbReference type="EMBL" id="JACIEB010000003">
    <property type="protein sequence ID" value="MBB3981984.1"/>
    <property type="molecule type" value="Genomic_DNA"/>
</dbReference>
<comment type="caution">
    <text evidence="1">The sequence shown here is derived from an EMBL/GenBank/DDBJ whole genome shotgun (WGS) entry which is preliminary data.</text>
</comment>
<protein>
    <submittedName>
        <fullName evidence="1">Uncharacterized protein</fullName>
    </submittedName>
</protein>
<dbReference type="Proteomes" id="UP000552757">
    <property type="component" value="Unassembled WGS sequence"/>
</dbReference>
<evidence type="ECO:0000313" key="2">
    <source>
        <dbReference type="Proteomes" id="UP000552757"/>
    </source>
</evidence>
<sequence>MVMELHRYSFRGQQGGVFSSPGSFLDLALSPRLGHPFGGYGGMEKGSGRTLGDVLFVPARRELHTEWGEGEQTSICCHMQRL</sequence>
<accession>A0A7W6DG59</accession>
<reference evidence="1 2" key="1">
    <citation type="submission" date="2020-08" db="EMBL/GenBank/DDBJ databases">
        <title>Genomic Encyclopedia of Type Strains, Phase IV (KMG-IV): sequencing the most valuable type-strain genomes for metagenomic binning, comparative biology and taxonomic classification.</title>
        <authorList>
            <person name="Goeker M."/>
        </authorList>
    </citation>
    <scope>NUCLEOTIDE SEQUENCE [LARGE SCALE GENOMIC DNA]</scope>
    <source>
        <strain evidence="1 2">DSM 29348</strain>
    </source>
</reference>
<dbReference type="AlphaFoldDB" id="A0A7W6DG59"/>
<organism evidence="1 2">
    <name type="scientific">Sphingobium fontiphilum</name>
    <dbReference type="NCBI Taxonomy" id="944425"/>
    <lineage>
        <taxon>Bacteria</taxon>
        <taxon>Pseudomonadati</taxon>
        <taxon>Pseudomonadota</taxon>
        <taxon>Alphaproteobacteria</taxon>
        <taxon>Sphingomonadales</taxon>
        <taxon>Sphingomonadaceae</taxon>
        <taxon>Sphingobium</taxon>
    </lineage>
</organism>
<proteinExistence type="predicted"/>
<keyword evidence="2" id="KW-1185">Reference proteome</keyword>
<gene>
    <name evidence="1" type="ORF">GGR44_001643</name>
</gene>